<feature type="transmembrane region" description="Helical" evidence="20">
    <location>
        <begin position="659"/>
        <end position="681"/>
    </location>
</feature>
<dbReference type="Gene3D" id="2.60.40.60">
    <property type="entry name" value="Cadherins"/>
    <property type="match status" value="3"/>
</dbReference>
<evidence type="ECO:0000256" key="3">
    <source>
        <dbReference type="ARBA" id="ARBA00022553"/>
    </source>
</evidence>
<evidence type="ECO:0000256" key="15">
    <source>
        <dbReference type="ARBA" id="ARBA00063725"/>
    </source>
</evidence>
<organism evidence="23">
    <name type="scientific">Mustela putorius furo</name>
    <name type="common">European domestic ferret</name>
    <name type="synonym">Mustela furo</name>
    <dbReference type="NCBI Taxonomy" id="9669"/>
    <lineage>
        <taxon>Eukaryota</taxon>
        <taxon>Metazoa</taxon>
        <taxon>Chordata</taxon>
        <taxon>Craniata</taxon>
        <taxon>Vertebrata</taxon>
        <taxon>Euteleostomi</taxon>
        <taxon>Mammalia</taxon>
        <taxon>Eutheria</taxon>
        <taxon>Laurasiatheria</taxon>
        <taxon>Carnivora</taxon>
        <taxon>Caniformia</taxon>
        <taxon>Musteloidea</taxon>
        <taxon>Mustelidae</taxon>
        <taxon>Mustelinae</taxon>
        <taxon>Mustela</taxon>
    </lineage>
</organism>
<protein>
    <recommendedName>
        <fullName evidence="16">Cadherin-related family member 5</fullName>
    </recommendedName>
    <alternativeName>
        <fullName evidence="17">Mu-protocadherin</fullName>
    </alternativeName>
</protein>
<evidence type="ECO:0000256" key="18">
    <source>
        <dbReference type="PROSITE-ProRule" id="PRU00043"/>
    </source>
</evidence>
<feature type="region of interest" description="Disordered" evidence="19">
    <location>
        <begin position="450"/>
        <end position="566"/>
    </location>
</feature>
<dbReference type="InterPro" id="IPR015919">
    <property type="entry name" value="Cadherin-like_sf"/>
</dbReference>
<evidence type="ECO:0000256" key="13">
    <source>
        <dbReference type="ARBA" id="ARBA00056389"/>
    </source>
</evidence>
<keyword evidence="4 20" id="KW-0812">Transmembrane</keyword>
<evidence type="ECO:0000256" key="1">
    <source>
        <dbReference type="ARBA" id="ARBA00004247"/>
    </source>
</evidence>
<evidence type="ECO:0000256" key="21">
    <source>
        <dbReference type="SAM" id="SignalP"/>
    </source>
</evidence>
<dbReference type="GO" id="GO:0045296">
    <property type="term" value="F:cadherin binding"/>
    <property type="evidence" value="ECO:0007669"/>
    <property type="project" value="TreeGrafter"/>
</dbReference>
<dbReference type="GO" id="GO:0007156">
    <property type="term" value="P:homophilic cell adhesion via plasma membrane adhesion molecules"/>
    <property type="evidence" value="ECO:0007669"/>
    <property type="project" value="InterPro"/>
</dbReference>
<dbReference type="FunFam" id="2.60.40.60:FF:000261">
    <property type="entry name" value="Cadherin-related family member 5"/>
    <property type="match status" value="1"/>
</dbReference>
<evidence type="ECO:0000256" key="17">
    <source>
        <dbReference type="ARBA" id="ARBA00081919"/>
    </source>
</evidence>
<feature type="chain" id="PRO_5004044601" description="Cadherin-related family member 5" evidence="21">
    <location>
        <begin position="18"/>
        <end position="841"/>
    </location>
</feature>
<feature type="region of interest" description="Disordered" evidence="19">
    <location>
        <begin position="586"/>
        <end position="647"/>
    </location>
</feature>
<dbReference type="Ensembl" id="ENSMPUT00000008972.1">
    <property type="protein sequence ID" value="ENSMPUP00000008828.1"/>
    <property type="gene ID" value="ENSMPUG00000008898.1"/>
</dbReference>
<feature type="signal peptide" evidence="21">
    <location>
        <begin position="1"/>
        <end position="17"/>
    </location>
</feature>
<evidence type="ECO:0000259" key="22">
    <source>
        <dbReference type="PROSITE" id="PS50268"/>
    </source>
</evidence>
<feature type="region of interest" description="Disordered" evidence="19">
    <location>
        <begin position="714"/>
        <end position="775"/>
    </location>
</feature>
<keyword evidence="7" id="KW-0221">Differentiation</keyword>
<dbReference type="GO" id="GO:0016477">
    <property type="term" value="P:cell migration"/>
    <property type="evidence" value="ECO:0007669"/>
    <property type="project" value="TreeGrafter"/>
</dbReference>
<evidence type="ECO:0000256" key="2">
    <source>
        <dbReference type="ARBA" id="ARBA00022475"/>
    </source>
</evidence>
<feature type="compositionally biased region" description="Low complexity" evidence="19">
    <location>
        <begin position="491"/>
        <end position="502"/>
    </location>
</feature>
<evidence type="ECO:0000256" key="9">
    <source>
        <dbReference type="ARBA" id="ARBA00022989"/>
    </source>
</evidence>
<dbReference type="InParanoid" id="M3YBX1"/>
<keyword evidence="5 21" id="KW-0732">Signal</keyword>
<evidence type="ECO:0000256" key="11">
    <source>
        <dbReference type="ARBA" id="ARBA00023180"/>
    </source>
</evidence>
<evidence type="ECO:0000256" key="10">
    <source>
        <dbReference type="ARBA" id="ARBA00023136"/>
    </source>
</evidence>
<dbReference type="PROSITE" id="PS00232">
    <property type="entry name" value="CADHERIN_1"/>
    <property type="match status" value="1"/>
</dbReference>
<evidence type="ECO:0000256" key="20">
    <source>
        <dbReference type="SAM" id="Phobius"/>
    </source>
</evidence>
<comment type="subcellular location">
    <subcellularLocation>
        <location evidence="1">Apical cell membrane</location>
        <topology evidence="1">Single-pass type I membrane protein</topology>
    </subcellularLocation>
    <subcellularLocation>
        <location evidence="14">Cell projection</location>
        <location evidence="14">Microvillus membrane</location>
        <topology evidence="14">Single-pass type I membrane protein</topology>
    </subcellularLocation>
</comment>
<keyword evidence="11" id="KW-0325">Glycoprotein</keyword>
<dbReference type="PROSITE" id="PS50268">
    <property type="entry name" value="CADHERIN_2"/>
    <property type="match status" value="4"/>
</dbReference>
<comment type="subunit">
    <text evidence="15">Part of the IMAC/intermicrovillar adhesion complex/intermicrovillar tip-link complex composed of ANKS4B, MYO7B, USH1C, CDHR2 and CDHR5. Interacts (via cytoplasmic domain) with USH1C and MYO7B; required for proper localization of CDHR5 to microvilli tips and its function in brush border differentiation.</text>
</comment>
<dbReference type="InterPro" id="IPR020894">
    <property type="entry name" value="Cadherin_CS"/>
</dbReference>
<feature type="compositionally biased region" description="Polar residues" evidence="19">
    <location>
        <begin position="526"/>
        <end position="565"/>
    </location>
</feature>
<reference evidence="23" key="1">
    <citation type="submission" date="2024-06" db="UniProtKB">
        <authorList>
            <consortium name="Ensembl"/>
        </authorList>
    </citation>
    <scope>IDENTIFICATION</scope>
</reference>
<keyword evidence="12" id="KW-0966">Cell projection</keyword>
<keyword evidence="8 18" id="KW-0106">Calcium</keyword>
<gene>
    <name evidence="23" type="primary">CDHR5</name>
</gene>
<dbReference type="HOGENOM" id="CLU_021415_0_0_1"/>
<dbReference type="GO" id="GO:0016342">
    <property type="term" value="C:catenin complex"/>
    <property type="evidence" value="ECO:0007669"/>
    <property type="project" value="TreeGrafter"/>
</dbReference>
<keyword evidence="3" id="KW-0597">Phosphoprotein</keyword>
<dbReference type="CDD" id="cd11304">
    <property type="entry name" value="Cadherin_repeat"/>
    <property type="match status" value="2"/>
</dbReference>
<evidence type="ECO:0000256" key="4">
    <source>
        <dbReference type="ARBA" id="ARBA00022692"/>
    </source>
</evidence>
<feature type="region of interest" description="Disordered" evidence="19">
    <location>
        <begin position="805"/>
        <end position="841"/>
    </location>
</feature>
<evidence type="ECO:0000256" key="6">
    <source>
        <dbReference type="ARBA" id="ARBA00022737"/>
    </source>
</evidence>
<feature type="compositionally biased region" description="Polar residues" evidence="19">
    <location>
        <begin position="606"/>
        <end position="615"/>
    </location>
</feature>
<dbReference type="PANTHER" id="PTHR24027">
    <property type="entry name" value="CADHERIN-23"/>
    <property type="match status" value="1"/>
</dbReference>
<feature type="domain" description="Cadherin" evidence="22">
    <location>
        <begin position="68"/>
        <end position="121"/>
    </location>
</feature>
<feature type="compositionally biased region" description="Pro residues" evidence="19">
    <location>
        <begin position="503"/>
        <end position="523"/>
    </location>
</feature>
<evidence type="ECO:0000313" key="23">
    <source>
        <dbReference type="Ensembl" id="ENSMPUP00000008828.1"/>
    </source>
</evidence>
<dbReference type="SMART" id="SM00112">
    <property type="entry name" value="CA"/>
    <property type="match status" value="4"/>
</dbReference>
<keyword evidence="10 20" id="KW-0472">Membrane</keyword>
<keyword evidence="2" id="KW-1003">Cell membrane</keyword>
<feature type="compositionally biased region" description="Pro residues" evidence="19">
    <location>
        <begin position="733"/>
        <end position="745"/>
    </location>
</feature>
<feature type="domain" description="Cadherin" evidence="22">
    <location>
        <begin position="130"/>
        <end position="234"/>
    </location>
</feature>
<comment type="function">
    <text evidence="13">Intermicrovillar adhesion molecule that forms, via its extracellular domain, calcium-dependent heterophilic complexes with CDHR2 on adjacent microvilli. Thereby, controls the packing of microvilli at the apical membrane of epithelial cells. Through its cytoplasmic domain, interacts with microvillus cytoplasmic proteins to form the intermicrovillar adhesion complex/IMAC. This complex plays a central role in microvilli and epithelial brush border differentiation.</text>
</comment>
<sequence>MGAWALLLSLLMATARAQGTCGAGAVCSVSDTIFEVAENTNRPEPLADISVPAGQHVTLGPSSTPDAFRIQGTQLFLNVTPDYEENTMLEAHLECRSGGTVVTQLRVFVFVLDINDNPPTFPFQVKVEKVSEDTKVSTIVIPATGLEAQDRDQDDILFYTLQEVTPGAGSFFSLVGTNLPALRLDRRLDFDAQQSIDFLLLVRDTREENAEPSHTATATLILEVQPADLRPPWFLPCAYSDHHVCINAEYHGAVPTGHQLPGPLVLRPGPVHAVDGDQGISQHILYSIVRGQEDGTFAIGADSGNLTMTKSVPSPKTFTLVVKGEQADGARYSVTWVQIEARNAAGSPPYFAKSRYHGMVARGSGGGVEVKDAAAPSLPLRVWAQDPDFPDLNSAITYRVTNNTDFRMDGETLLTASLLADEGVFYAEVEANNTVTASTARTVVEVQVLEWEEPTPPTGSPETPTSPETGRTSRPPSSTTSEAPRPPGPSQGPSTASSGPSQGPQPPSSTIPRPPASSTPGGPPSVETSTFLPSASTSGGSTQSLKPGTSQPMPSGPSRTPQTSGVPALPSWSLLWCWAPHFHQELPPQGPREHTAPRQGGGRQGSGTMPQNPSSGCLKPGAGLSGPAQTGGGSTAGTPGDGEPGVGAAGDRRFSVVDMAALGGVLGALLLLALLALLILVHKHYGQQLKCCSGKAVEQPLSFDNEAFDAPQEANWAPAPYSSPGLMRAAPEPAEPPEPALPEPPSTTTLRPASESPELTRDGGSPAAVRSILTKERRPEGGYKAVWFGEDIGAEADVVVLNTPASDAAGANDSGSEAGSDEEAVAGPHADDTPSTGSSYV</sequence>
<dbReference type="GeneTree" id="ENSGT00940000162463"/>
<keyword evidence="6" id="KW-0677">Repeat</keyword>
<dbReference type="InterPro" id="IPR002126">
    <property type="entry name" value="Cadherin-like_dom"/>
</dbReference>
<evidence type="ECO:0000256" key="5">
    <source>
        <dbReference type="ARBA" id="ARBA00022729"/>
    </source>
</evidence>
<dbReference type="EMBL" id="AEYP01101513">
    <property type="status" value="NOT_ANNOTATED_CDS"/>
    <property type="molecule type" value="Genomic_DNA"/>
</dbReference>
<evidence type="ECO:0000256" key="12">
    <source>
        <dbReference type="ARBA" id="ARBA00023273"/>
    </source>
</evidence>
<evidence type="ECO:0000256" key="14">
    <source>
        <dbReference type="ARBA" id="ARBA00060382"/>
    </source>
</evidence>
<dbReference type="eggNOG" id="KOG3594">
    <property type="taxonomic scope" value="Eukaryota"/>
</dbReference>
<evidence type="ECO:0000256" key="7">
    <source>
        <dbReference type="ARBA" id="ARBA00022782"/>
    </source>
</evidence>
<dbReference type="EMBL" id="AEYP01101514">
    <property type="status" value="NOT_ANNOTATED_CDS"/>
    <property type="molecule type" value="Genomic_DNA"/>
</dbReference>
<feature type="compositionally biased region" description="Low complexity" evidence="19">
    <location>
        <begin position="805"/>
        <end position="818"/>
    </location>
</feature>
<dbReference type="AlphaFoldDB" id="M3YBX1"/>
<evidence type="ECO:0000256" key="16">
    <source>
        <dbReference type="ARBA" id="ARBA00067494"/>
    </source>
</evidence>
<dbReference type="PANTHER" id="PTHR24027:SF423">
    <property type="entry name" value="PROTOCADHERIN-16"/>
    <property type="match status" value="1"/>
</dbReference>
<keyword evidence="9 20" id="KW-1133">Transmembrane helix</keyword>
<dbReference type="OMA" id="PDYEANT"/>
<accession>M3YBX1</accession>
<dbReference type="GO" id="GO:0031528">
    <property type="term" value="C:microvillus membrane"/>
    <property type="evidence" value="ECO:0007669"/>
    <property type="project" value="UniProtKB-SubCell"/>
</dbReference>
<dbReference type="InterPro" id="IPR039808">
    <property type="entry name" value="Cadherin"/>
</dbReference>
<dbReference type="GO" id="GO:0031526">
    <property type="term" value="C:brush border membrane"/>
    <property type="evidence" value="ECO:0007669"/>
    <property type="project" value="Ensembl"/>
</dbReference>
<dbReference type="GO" id="GO:0030154">
    <property type="term" value="P:cell differentiation"/>
    <property type="evidence" value="ECO:0007669"/>
    <property type="project" value="UniProtKB-KW"/>
</dbReference>
<dbReference type="GO" id="GO:0005509">
    <property type="term" value="F:calcium ion binding"/>
    <property type="evidence" value="ECO:0007669"/>
    <property type="project" value="UniProtKB-UniRule"/>
</dbReference>
<dbReference type="GO" id="GO:0008013">
    <property type="term" value="F:beta-catenin binding"/>
    <property type="evidence" value="ECO:0007669"/>
    <property type="project" value="Ensembl"/>
</dbReference>
<feature type="domain" description="Cadherin" evidence="22">
    <location>
        <begin position="261"/>
        <end position="351"/>
    </location>
</feature>
<dbReference type="SUPFAM" id="SSF49313">
    <property type="entry name" value="Cadherin-like"/>
    <property type="match status" value="2"/>
</dbReference>
<evidence type="ECO:0000256" key="19">
    <source>
        <dbReference type="SAM" id="MobiDB-lite"/>
    </source>
</evidence>
<name>M3YBX1_MUSPF</name>
<dbReference type="GO" id="GO:0032532">
    <property type="term" value="P:regulation of microvillus length"/>
    <property type="evidence" value="ECO:0007669"/>
    <property type="project" value="Ensembl"/>
</dbReference>
<dbReference type="GO" id="GO:0090675">
    <property type="term" value="P:intermicrovillar adhesion"/>
    <property type="evidence" value="ECO:0007669"/>
    <property type="project" value="Ensembl"/>
</dbReference>
<dbReference type="STRING" id="9669.ENSMPUP00000008828"/>
<dbReference type="EMBL" id="AEYP01101512">
    <property type="status" value="NOT_ANNOTATED_CDS"/>
    <property type="molecule type" value="Genomic_DNA"/>
</dbReference>
<feature type="compositionally biased region" description="Low complexity" evidence="19">
    <location>
        <begin position="460"/>
        <end position="483"/>
    </location>
</feature>
<proteinExistence type="predicted"/>
<feature type="domain" description="Cadherin" evidence="22">
    <location>
        <begin position="352"/>
        <end position="459"/>
    </location>
</feature>
<evidence type="ECO:0000256" key="8">
    <source>
        <dbReference type="ARBA" id="ARBA00022837"/>
    </source>
</evidence>
<feature type="compositionally biased region" description="Gly residues" evidence="19">
    <location>
        <begin position="629"/>
        <end position="647"/>
    </location>
</feature>